<accession>A0A5B7JL06</accession>
<dbReference type="Proteomes" id="UP000324222">
    <property type="component" value="Unassembled WGS sequence"/>
</dbReference>
<proteinExistence type="predicted"/>
<name>A0A5B7JL06_PORTR</name>
<dbReference type="EMBL" id="VSRR010101638">
    <property type="protein sequence ID" value="MPC95285.1"/>
    <property type="molecule type" value="Genomic_DNA"/>
</dbReference>
<protein>
    <submittedName>
        <fullName evidence="1">Uncharacterized protein</fullName>
    </submittedName>
</protein>
<keyword evidence="2" id="KW-1185">Reference proteome</keyword>
<organism evidence="1 2">
    <name type="scientific">Portunus trituberculatus</name>
    <name type="common">Swimming crab</name>
    <name type="synonym">Neptunus trituberculatus</name>
    <dbReference type="NCBI Taxonomy" id="210409"/>
    <lineage>
        <taxon>Eukaryota</taxon>
        <taxon>Metazoa</taxon>
        <taxon>Ecdysozoa</taxon>
        <taxon>Arthropoda</taxon>
        <taxon>Crustacea</taxon>
        <taxon>Multicrustacea</taxon>
        <taxon>Malacostraca</taxon>
        <taxon>Eumalacostraca</taxon>
        <taxon>Eucarida</taxon>
        <taxon>Decapoda</taxon>
        <taxon>Pleocyemata</taxon>
        <taxon>Brachyura</taxon>
        <taxon>Eubrachyura</taxon>
        <taxon>Portunoidea</taxon>
        <taxon>Portunidae</taxon>
        <taxon>Portuninae</taxon>
        <taxon>Portunus</taxon>
    </lineage>
</organism>
<dbReference type="AlphaFoldDB" id="A0A5B7JL06"/>
<evidence type="ECO:0000313" key="2">
    <source>
        <dbReference type="Proteomes" id="UP000324222"/>
    </source>
</evidence>
<comment type="caution">
    <text evidence="1">The sequence shown here is derived from an EMBL/GenBank/DDBJ whole genome shotgun (WGS) entry which is preliminary data.</text>
</comment>
<sequence length="43" mass="4382">MMGCPPRGAQHEAIHCVPGCSCGVCCVSWPVRAAGGAVRRDGV</sequence>
<evidence type="ECO:0000313" key="1">
    <source>
        <dbReference type="EMBL" id="MPC95285.1"/>
    </source>
</evidence>
<reference evidence="1 2" key="1">
    <citation type="submission" date="2019-05" db="EMBL/GenBank/DDBJ databases">
        <title>Another draft genome of Portunus trituberculatus and its Hox gene families provides insights of decapod evolution.</title>
        <authorList>
            <person name="Jeong J.-H."/>
            <person name="Song I."/>
            <person name="Kim S."/>
            <person name="Choi T."/>
            <person name="Kim D."/>
            <person name="Ryu S."/>
            <person name="Kim W."/>
        </authorList>
    </citation>
    <scope>NUCLEOTIDE SEQUENCE [LARGE SCALE GENOMIC DNA]</scope>
    <source>
        <tissue evidence="1">Muscle</tissue>
    </source>
</reference>
<gene>
    <name evidence="1" type="ORF">E2C01_090487</name>
</gene>